<protein>
    <submittedName>
        <fullName evidence="1">Uncharacterized protein</fullName>
    </submittedName>
</protein>
<dbReference type="Proteomes" id="UP000015102">
    <property type="component" value="Unassembled WGS sequence"/>
</dbReference>
<proteinExistence type="predicted"/>
<dbReference type="EnsemblMetazoa" id="MESCA003456-RA">
    <property type="protein sequence ID" value="MESCA003456-PA"/>
    <property type="gene ID" value="MESCA003456"/>
</dbReference>
<dbReference type="AlphaFoldDB" id="T1GJ17"/>
<evidence type="ECO:0000313" key="2">
    <source>
        <dbReference type="Proteomes" id="UP000015102"/>
    </source>
</evidence>
<dbReference type="EMBL" id="CAQQ02088901">
    <property type="status" value="NOT_ANNOTATED_CDS"/>
    <property type="molecule type" value="Genomic_DNA"/>
</dbReference>
<accession>T1GJ17</accession>
<keyword evidence="2" id="KW-1185">Reference proteome</keyword>
<reference evidence="1" key="2">
    <citation type="submission" date="2015-06" db="UniProtKB">
        <authorList>
            <consortium name="EnsemblMetazoa"/>
        </authorList>
    </citation>
    <scope>IDENTIFICATION</scope>
</reference>
<name>T1GJ17_MEGSC</name>
<reference evidence="2" key="1">
    <citation type="submission" date="2013-02" db="EMBL/GenBank/DDBJ databases">
        <authorList>
            <person name="Hughes D."/>
        </authorList>
    </citation>
    <scope>NUCLEOTIDE SEQUENCE</scope>
    <source>
        <strain>Durham</strain>
        <strain evidence="2">NC isolate 2 -- Noor lab</strain>
    </source>
</reference>
<sequence length="63" mass="6525">MQSQGRAAAFAVNQSANAFARLPTSLAANPANALHGLAPVYYEPFYAAAAAANVTDAANIRFQ</sequence>
<evidence type="ECO:0000313" key="1">
    <source>
        <dbReference type="EnsemblMetazoa" id="MESCA003456-PA"/>
    </source>
</evidence>
<organism evidence="1 2">
    <name type="scientific">Megaselia scalaris</name>
    <name type="common">Humpbacked fly</name>
    <name type="synonym">Phora scalaris</name>
    <dbReference type="NCBI Taxonomy" id="36166"/>
    <lineage>
        <taxon>Eukaryota</taxon>
        <taxon>Metazoa</taxon>
        <taxon>Ecdysozoa</taxon>
        <taxon>Arthropoda</taxon>
        <taxon>Hexapoda</taxon>
        <taxon>Insecta</taxon>
        <taxon>Pterygota</taxon>
        <taxon>Neoptera</taxon>
        <taxon>Endopterygota</taxon>
        <taxon>Diptera</taxon>
        <taxon>Brachycera</taxon>
        <taxon>Muscomorpha</taxon>
        <taxon>Platypezoidea</taxon>
        <taxon>Phoridae</taxon>
        <taxon>Megaseliini</taxon>
        <taxon>Megaselia</taxon>
    </lineage>
</organism>
<dbReference type="EMBL" id="CAQQ02088900">
    <property type="status" value="NOT_ANNOTATED_CDS"/>
    <property type="molecule type" value="Genomic_DNA"/>
</dbReference>
<dbReference type="HOGENOM" id="CLU_2892482_0_0_1"/>